<dbReference type="SUPFAM" id="SSF52440">
    <property type="entry name" value="PreATP-grasp domain"/>
    <property type="match status" value="1"/>
</dbReference>
<feature type="region of interest" description="Disordered" evidence="10">
    <location>
        <begin position="559"/>
        <end position="585"/>
    </location>
</feature>
<dbReference type="Gene3D" id="2.40.50.100">
    <property type="match status" value="1"/>
</dbReference>
<keyword evidence="15" id="KW-0808">Transferase</keyword>
<dbReference type="RefSeq" id="WP_274191264.1">
    <property type="nucleotide sequence ID" value="NZ_BAABHN010000041.1"/>
</dbReference>
<keyword evidence="16" id="KW-1185">Reference proteome</keyword>
<dbReference type="PROSITE" id="PS50980">
    <property type="entry name" value="COA_CT_NTER"/>
    <property type="match status" value="1"/>
</dbReference>
<protein>
    <recommendedName>
        <fullName evidence="3">acetyl-CoA carboxylase</fullName>
        <ecNumber evidence="3">6.4.1.2</ecNumber>
    </recommendedName>
</protein>
<dbReference type="InterPro" id="IPR034733">
    <property type="entry name" value="AcCoA_carboxyl_beta"/>
</dbReference>
<evidence type="ECO:0000256" key="4">
    <source>
        <dbReference type="ARBA" id="ARBA00022598"/>
    </source>
</evidence>
<dbReference type="InterPro" id="IPR016185">
    <property type="entry name" value="PreATP-grasp_dom_sf"/>
</dbReference>
<dbReference type="CDD" id="cd06850">
    <property type="entry name" value="biotinyl_domain"/>
    <property type="match status" value="1"/>
</dbReference>
<evidence type="ECO:0000256" key="6">
    <source>
        <dbReference type="ARBA" id="ARBA00022840"/>
    </source>
</evidence>
<evidence type="ECO:0000313" key="15">
    <source>
        <dbReference type="EMBL" id="MFC4834716.1"/>
    </source>
</evidence>
<comment type="pathway">
    <text evidence="2">Lipid metabolism; malonyl-CoA biosynthesis; malonyl-CoA from acetyl-CoA: step 1/1.</text>
</comment>
<feature type="domain" description="CoA carboxyltransferase N-terminal" evidence="13">
    <location>
        <begin position="541"/>
        <end position="813"/>
    </location>
</feature>
<dbReference type="Gene3D" id="3.90.226.10">
    <property type="entry name" value="2-enoyl-CoA Hydratase, Chain A, domain 1"/>
    <property type="match status" value="2"/>
</dbReference>
<comment type="caution">
    <text evidence="15">The sequence shown here is derived from an EMBL/GenBank/DDBJ whole genome shotgun (WGS) entry which is preliminary data.</text>
</comment>
<evidence type="ECO:0000256" key="7">
    <source>
        <dbReference type="ARBA" id="ARBA00023267"/>
    </source>
</evidence>
<dbReference type="SUPFAM" id="SSF51246">
    <property type="entry name" value="Rudiment single hybrid motif"/>
    <property type="match status" value="1"/>
</dbReference>
<dbReference type="Gene3D" id="3.40.50.20">
    <property type="match status" value="1"/>
</dbReference>
<dbReference type="Pfam" id="PF01039">
    <property type="entry name" value="Carboxyl_trans"/>
    <property type="match status" value="1"/>
</dbReference>
<evidence type="ECO:0000259" key="12">
    <source>
        <dbReference type="PROSITE" id="PS50979"/>
    </source>
</evidence>
<dbReference type="Gene3D" id="3.30.1490.20">
    <property type="entry name" value="ATP-grasp fold, A domain"/>
    <property type="match status" value="1"/>
</dbReference>
<evidence type="ECO:0000256" key="10">
    <source>
        <dbReference type="SAM" id="MobiDB-lite"/>
    </source>
</evidence>
<feature type="compositionally biased region" description="Basic and acidic residues" evidence="10">
    <location>
        <begin position="559"/>
        <end position="576"/>
    </location>
</feature>
<evidence type="ECO:0000256" key="5">
    <source>
        <dbReference type="ARBA" id="ARBA00022741"/>
    </source>
</evidence>
<reference evidence="16" key="1">
    <citation type="journal article" date="2019" name="Int. J. Syst. Evol. Microbiol.">
        <title>The Global Catalogue of Microorganisms (GCM) 10K type strain sequencing project: providing services to taxonomists for standard genome sequencing and annotation.</title>
        <authorList>
            <consortium name="The Broad Institute Genomics Platform"/>
            <consortium name="The Broad Institute Genome Sequencing Center for Infectious Disease"/>
            <person name="Wu L."/>
            <person name="Ma J."/>
        </authorList>
    </citation>
    <scope>NUCLEOTIDE SEQUENCE [LARGE SCALE GENOMIC DNA]</scope>
    <source>
        <strain evidence="16">CCUG 50347</strain>
    </source>
</reference>
<dbReference type="SUPFAM" id="SSF51230">
    <property type="entry name" value="Single hybrid motif"/>
    <property type="match status" value="1"/>
</dbReference>
<gene>
    <name evidence="15" type="ORF">ACFPEL_20045</name>
</gene>
<keyword evidence="5 9" id="KW-0547">Nucleotide-binding</keyword>
<dbReference type="Gene3D" id="3.30.470.20">
    <property type="entry name" value="ATP-grasp fold, B domain"/>
    <property type="match status" value="1"/>
</dbReference>
<proteinExistence type="predicted"/>
<dbReference type="PROSITE" id="PS50979">
    <property type="entry name" value="BC"/>
    <property type="match status" value="1"/>
</dbReference>
<dbReference type="InterPro" id="IPR011053">
    <property type="entry name" value="Single_hybrid_motif"/>
</dbReference>
<evidence type="ECO:0000259" key="14">
    <source>
        <dbReference type="PROSITE" id="PS50989"/>
    </source>
</evidence>
<sequence>MKLLVANRAEIAVRILGTAAALGVPTVAVHPDDDGDCAHVARADEAVRLPGVGAAAYLDLDEIVGAAVRSGCDTLHPGYGFLAENPALSRACADRRIAFVGPDPETLALFGDKTRTRDRARELGIPVLTGTEGPTDLATARAFLDGLGPGGAVMVKALAGGGGRGMRPVTDPAALEATMRLCASEARAAFGDDAVYVEQLLPHARHIEVQVLGDGRSTVVLGDRDCSAQRSRQKLVEIAPAPALADDLRAALHGAATRLVPAHAGLATVEFLVADGQSALLEVNPRIQVEHTVTEETTGFDLVEAGLRVAHGETLADLGLTATPASRGTALQVRVNTETVAADGTVTSGAGTLVRFQPPSGRGVRVDTHGYAGFAVGPRYDSLLAKVIVTAGSVAQAAVRARRALAELDVDGVPVNVALLRALLDRPELGDGTLDTAFVDAHIAELVPEVAAPEQAPTTAPLGTGAALSTTHGVVVAIEVAEGDVVPAGADLVVLEAMKMQHVVHAGAPGRVDTVAVKLGDTVAAGVPVAFLAPIDDVDAPAQDATATDPDHVRADLAESLGRHETGLDAGRPEATRRRHEAGRRTARENVDDLLDPDSFVEYGALTIAAQRARRSVSDLVARTPADGLITGTGTVGGLPVAVMSYDYTVLAGTQGVHNHAKTDRLFTLAARERLPVVIFAEGGGGRPGDTDTSAVAQLDVPTFRLLAELRGVVPTVAVVSGYCFAGNAALAGSCEVIIATEGSGLGMGGPAMIEGGGLGTVAPGDVGPMDVQWANGVVDVLVPDDPAAVAAARRYLSYLAPAGGRTTPGEHADPRALRHLVPENRLRAYAIRPVLAALFDTGSVLELRGGFGAGIVTALARLDGRAVGVLANNPEHLGGAIDGDAADKATAFLDLCRAHQLPVVSLCDTPGFMVGPDAERTATVRRFSAMFVAGARLTAPLCAVVLRKAYGLGAMAMAGGDLKAPALTVAWPTGEFGGMGLEGAVRLGYRKELDAIDDPDARRERYDELVATYYERGKALSVATVFEIDDVVDPAETRVLLARALGRTDLP</sequence>
<keyword evidence="6 9" id="KW-0067">ATP-binding</keyword>
<dbReference type="InterPro" id="IPR011054">
    <property type="entry name" value="Rudment_hybrid_motif"/>
</dbReference>
<evidence type="ECO:0000259" key="13">
    <source>
        <dbReference type="PROSITE" id="PS50980"/>
    </source>
</evidence>
<evidence type="ECO:0000256" key="9">
    <source>
        <dbReference type="PROSITE-ProRule" id="PRU00409"/>
    </source>
</evidence>
<dbReference type="PROSITE" id="PS50989">
    <property type="entry name" value="COA_CT_CTER"/>
    <property type="match status" value="1"/>
</dbReference>
<keyword evidence="4" id="KW-0436">Ligase</keyword>
<dbReference type="InterPro" id="IPR011761">
    <property type="entry name" value="ATP-grasp"/>
</dbReference>
<dbReference type="Proteomes" id="UP001595909">
    <property type="component" value="Unassembled WGS sequence"/>
</dbReference>
<dbReference type="SMART" id="SM00878">
    <property type="entry name" value="Biotin_carb_C"/>
    <property type="match status" value="1"/>
</dbReference>
<dbReference type="InterPro" id="IPR051602">
    <property type="entry name" value="ACC_Biotin_Carboxylase"/>
</dbReference>
<accession>A0ABV9RKJ5</accession>
<dbReference type="PROSITE" id="PS50975">
    <property type="entry name" value="ATP_GRASP"/>
    <property type="match status" value="1"/>
</dbReference>
<dbReference type="EC" id="6.4.1.2" evidence="3"/>
<dbReference type="PANTHER" id="PTHR48095:SF5">
    <property type="entry name" value="BLL7292 PROTEIN"/>
    <property type="match status" value="1"/>
</dbReference>
<dbReference type="InterPro" id="IPR011762">
    <property type="entry name" value="COA_CT_N"/>
</dbReference>
<comment type="cofactor">
    <cofactor evidence="1">
        <name>biotin</name>
        <dbReference type="ChEBI" id="CHEBI:57586"/>
    </cofactor>
</comment>
<evidence type="ECO:0000256" key="2">
    <source>
        <dbReference type="ARBA" id="ARBA00004956"/>
    </source>
</evidence>
<dbReference type="InterPro" id="IPR011764">
    <property type="entry name" value="Biotin_carboxylation_dom"/>
</dbReference>
<dbReference type="InterPro" id="IPR011763">
    <property type="entry name" value="COA_CT_C"/>
</dbReference>
<dbReference type="InterPro" id="IPR005479">
    <property type="entry name" value="CPAse_ATP-bd"/>
</dbReference>
<name>A0ABV9RKJ5_9PSEU</name>
<dbReference type="Pfam" id="PF00364">
    <property type="entry name" value="Biotin_lipoyl"/>
    <property type="match status" value="1"/>
</dbReference>
<evidence type="ECO:0000313" key="16">
    <source>
        <dbReference type="Proteomes" id="UP001595909"/>
    </source>
</evidence>
<dbReference type="Pfam" id="PF02785">
    <property type="entry name" value="Biotin_carb_C"/>
    <property type="match status" value="1"/>
</dbReference>
<dbReference type="EMBL" id="JBHSIM010000041">
    <property type="protein sequence ID" value="MFC4834716.1"/>
    <property type="molecule type" value="Genomic_DNA"/>
</dbReference>
<dbReference type="InterPro" id="IPR005481">
    <property type="entry name" value="BC-like_N"/>
</dbReference>
<dbReference type="SUPFAM" id="SSF56059">
    <property type="entry name" value="Glutathione synthetase ATP-binding domain-like"/>
    <property type="match status" value="1"/>
</dbReference>
<keyword evidence="7" id="KW-0092">Biotin</keyword>
<evidence type="ECO:0000259" key="11">
    <source>
        <dbReference type="PROSITE" id="PS50975"/>
    </source>
</evidence>
<organism evidence="15 16">
    <name type="scientific">Actinomycetospora chibensis</name>
    <dbReference type="NCBI Taxonomy" id="663606"/>
    <lineage>
        <taxon>Bacteria</taxon>
        <taxon>Bacillati</taxon>
        <taxon>Actinomycetota</taxon>
        <taxon>Actinomycetes</taxon>
        <taxon>Pseudonocardiales</taxon>
        <taxon>Pseudonocardiaceae</taxon>
        <taxon>Actinomycetospora</taxon>
    </lineage>
</organism>
<dbReference type="GO" id="GO:0016740">
    <property type="term" value="F:transferase activity"/>
    <property type="evidence" value="ECO:0007669"/>
    <property type="project" value="UniProtKB-KW"/>
</dbReference>
<dbReference type="Pfam" id="PF00289">
    <property type="entry name" value="Biotin_carb_N"/>
    <property type="match status" value="1"/>
</dbReference>
<dbReference type="InterPro" id="IPR013815">
    <property type="entry name" value="ATP_grasp_subdomain_1"/>
</dbReference>
<feature type="domain" description="CoA carboxyltransferase C-terminal" evidence="14">
    <location>
        <begin position="811"/>
        <end position="1052"/>
    </location>
</feature>
<dbReference type="SUPFAM" id="SSF52096">
    <property type="entry name" value="ClpP/crotonase"/>
    <property type="match status" value="2"/>
</dbReference>
<keyword evidence="8" id="KW-0511">Multifunctional enzyme</keyword>
<feature type="domain" description="ATP-grasp" evidence="11">
    <location>
        <begin position="117"/>
        <end position="311"/>
    </location>
</feature>
<dbReference type="InterPro" id="IPR000089">
    <property type="entry name" value="Biotin_lipoyl"/>
</dbReference>
<evidence type="ECO:0000256" key="3">
    <source>
        <dbReference type="ARBA" id="ARBA00013058"/>
    </source>
</evidence>
<dbReference type="PANTHER" id="PTHR48095">
    <property type="entry name" value="PYRUVATE CARBOXYLASE SUBUNIT A"/>
    <property type="match status" value="1"/>
</dbReference>
<evidence type="ECO:0000256" key="1">
    <source>
        <dbReference type="ARBA" id="ARBA00001953"/>
    </source>
</evidence>
<dbReference type="Pfam" id="PF02786">
    <property type="entry name" value="CPSase_L_D2"/>
    <property type="match status" value="1"/>
</dbReference>
<dbReference type="InterPro" id="IPR029045">
    <property type="entry name" value="ClpP/crotonase-like_dom_sf"/>
</dbReference>
<evidence type="ECO:0000256" key="8">
    <source>
        <dbReference type="ARBA" id="ARBA00023268"/>
    </source>
</evidence>
<feature type="domain" description="Biotin carboxylation" evidence="12">
    <location>
        <begin position="1"/>
        <end position="444"/>
    </location>
</feature>
<dbReference type="InterPro" id="IPR005482">
    <property type="entry name" value="Biotin_COase_C"/>
</dbReference>
<dbReference type="PROSITE" id="PS00867">
    <property type="entry name" value="CPSASE_2"/>
    <property type="match status" value="1"/>
</dbReference>